<evidence type="ECO:0000313" key="3">
    <source>
        <dbReference type="Proteomes" id="UP001464923"/>
    </source>
</evidence>
<comment type="caution">
    <text evidence="2">The sequence shown here is derived from an EMBL/GenBank/DDBJ whole genome shotgun (WGS) entry which is preliminary data.</text>
</comment>
<accession>A0ABV1JT00</accession>
<keyword evidence="3" id="KW-1185">Reference proteome</keyword>
<dbReference type="Proteomes" id="UP001464923">
    <property type="component" value="Unassembled WGS sequence"/>
</dbReference>
<organism evidence="2 3">
    <name type="scientific">Pseudonocardia tropica</name>
    <dbReference type="NCBI Taxonomy" id="681289"/>
    <lineage>
        <taxon>Bacteria</taxon>
        <taxon>Bacillati</taxon>
        <taxon>Actinomycetota</taxon>
        <taxon>Actinomycetes</taxon>
        <taxon>Pseudonocardiales</taxon>
        <taxon>Pseudonocardiaceae</taxon>
        <taxon>Pseudonocardia</taxon>
    </lineage>
</organism>
<proteinExistence type="predicted"/>
<reference evidence="2 3" key="1">
    <citation type="submission" date="2024-03" db="EMBL/GenBank/DDBJ databases">
        <title>Draft genome sequence of Pseudonocardia tropica JCM 19149.</title>
        <authorList>
            <person name="Butdee W."/>
            <person name="Duangmal K."/>
        </authorList>
    </citation>
    <scope>NUCLEOTIDE SEQUENCE [LARGE SCALE GENOMIC DNA]</scope>
    <source>
        <strain evidence="2 3">JCM 19149</strain>
    </source>
</reference>
<dbReference type="InterPro" id="IPR046699">
    <property type="entry name" value="ARPP-1"/>
</dbReference>
<dbReference type="RefSeq" id="WP_345642056.1">
    <property type="nucleotide sequence ID" value="NZ_BAABLY010000008.1"/>
</dbReference>
<evidence type="ECO:0000313" key="2">
    <source>
        <dbReference type="EMBL" id="MEQ3538292.1"/>
    </source>
</evidence>
<dbReference type="Pfam" id="PF20208">
    <property type="entry name" value="ARPP-1"/>
    <property type="match status" value="1"/>
</dbReference>
<evidence type="ECO:0000259" key="1">
    <source>
        <dbReference type="Pfam" id="PF20208"/>
    </source>
</evidence>
<name>A0ABV1JT00_9PSEU</name>
<dbReference type="EMBL" id="JBEDNP010000003">
    <property type="protein sequence ID" value="MEQ3538292.1"/>
    <property type="molecule type" value="Genomic_DNA"/>
</dbReference>
<feature type="domain" description="ARG and Rhodanese-Phosphatase-superfamily-associated" evidence="1">
    <location>
        <begin position="3"/>
        <end position="265"/>
    </location>
</feature>
<gene>
    <name evidence="2" type="ORF">WHI96_05640</name>
</gene>
<sequence>MDLHVGNPVVRGALTLFPVFNGGAVRGRGYDLGGGALRVAERAGTPAVDQLVVTNRGPRPALLTEGELLTGGWQNRVVTRSALVGAGRSAVVAVRCVEARRWSGGTEHARDGERAPVAVRAATADQATVWRRVAGYGAGATGSFQDAARDRRARARRLVGDLAPLPFQCGVLAGVAGRPLLLEVFDSPRTLAAAWDGLVAGTAVDAVGADPVVTPGHRARRFVAQLAAVPTAPVSGGGEGTAFAGATATARLSSLSWRGRAVVTVATNPAHPLVVAA</sequence>
<protein>
    <submittedName>
        <fullName evidence="2">DUF6569 family protein</fullName>
    </submittedName>
</protein>